<name>A0A3E1K9W2_9GAMM</name>
<reference evidence="2 3" key="1">
    <citation type="submission" date="2018-08" db="EMBL/GenBank/DDBJ databases">
        <title>Wenzhouxiangella salilacus sp. nov., a novel bacterium isolated from a saline lake in Xinjiang Province, China.</title>
        <authorList>
            <person name="Han S."/>
        </authorList>
    </citation>
    <scope>NUCLEOTIDE SEQUENCE [LARGE SCALE GENOMIC DNA]</scope>
    <source>
        <strain evidence="2 3">XDB06</strain>
    </source>
</reference>
<feature type="signal peptide" evidence="1">
    <location>
        <begin position="1"/>
        <end position="23"/>
    </location>
</feature>
<dbReference type="Proteomes" id="UP000260351">
    <property type="component" value="Unassembled WGS sequence"/>
</dbReference>
<comment type="caution">
    <text evidence="2">The sequence shown here is derived from an EMBL/GenBank/DDBJ whole genome shotgun (WGS) entry which is preliminary data.</text>
</comment>
<organism evidence="2 3">
    <name type="scientific">Wenzhouxiangella sediminis</name>
    <dbReference type="NCBI Taxonomy" id="1792836"/>
    <lineage>
        <taxon>Bacteria</taxon>
        <taxon>Pseudomonadati</taxon>
        <taxon>Pseudomonadota</taxon>
        <taxon>Gammaproteobacteria</taxon>
        <taxon>Chromatiales</taxon>
        <taxon>Wenzhouxiangellaceae</taxon>
        <taxon>Wenzhouxiangella</taxon>
    </lineage>
</organism>
<keyword evidence="1" id="KW-0732">Signal</keyword>
<keyword evidence="3" id="KW-1185">Reference proteome</keyword>
<evidence type="ECO:0000313" key="2">
    <source>
        <dbReference type="EMBL" id="RFF31014.1"/>
    </source>
</evidence>
<evidence type="ECO:0000256" key="1">
    <source>
        <dbReference type="SAM" id="SignalP"/>
    </source>
</evidence>
<protein>
    <submittedName>
        <fullName evidence="2">Uncharacterized protein</fullName>
    </submittedName>
</protein>
<gene>
    <name evidence="2" type="ORF">DZC52_06160</name>
</gene>
<evidence type="ECO:0000313" key="3">
    <source>
        <dbReference type="Proteomes" id="UP000260351"/>
    </source>
</evidence>
<proteinExistence type="predicted"/>
<sequence length="416" mass="46342">MPHPIRRCLTGLVCLALSTGLVAETPAMTPGERVDDYLSSARTSAGSAELAAMLEAEPGNDELRLALGFMQFAAAIEHLGQAWYRHGLRSRSDFARMMPFLRLPVPANPEPEPIDYAQARAVLERLVEELDRADRTLAGIDDGDVKLDLYPGRGHLDFNANGSAEEDEALWRILAAVNPRSGLDAETASQFRIGFDAADVHWLRGYCNLLSALLDFYLSHDGKRLFDHTAHLYFSEPDTPHPFLAELETGGGMTSMVLDAVALIHLIDLPVVEPARRERTIERLQTVIEQSRASWRLILEEDDDDHEWVPGPDQTGVIPGAVVSETMVEAWHGFLDEAESILAGETLVPFWRGEREIGINVRRALVESDRFDLILWLQGSGVAPYFEDGPITDPAFWRQLRGAFNGRFLGFALWFN</sequence>
<feature type="chain" id="PRO_5017755046" evidence="1">
    <location>
        <begin position="24"/>
        <end position="416"/>
    </location>
</feature>
<dbReference type="OrthoDB" id="9815249at2"/>
<dbReference type="AlphaFoldDB" id="A0A3E1K9W2"/>
<accession>A0A3E1K9W2</accession>
<dbReference type="EMBL" id="QUZK01000025">
    <property type="protein sequence ID" value="RFF31014.1"/>
    <property type="molecule type" value="Genomic_DNA"/>
</dbReference>
<dbReference type="RefSeq" id="WP_116650251.1">
    <property type="nucleotide sequence ID" value="NZ_QUZK01000025.1"/>
</dbReference>